<feature type="domain" description="R13L1/DRL21-like LRR repeat region" evidence="10">
    <location>
        <begin position="648"/>
        <end position="773"/>
    </location>
</feature>
<dbReference type="Pfam" id="PF23559">
    <property type="entry name" value="WHD_DRP"/>
    <property type="match status" value="1"/>
</dbReference>
<reference evidence="11" key="1">
    <citation type="submission" date="2020-07" db="EMBL/GenBank/DDBJ databases">
        <title>Genome sequence and genetic diversity analysis of an under-domesticated orphan crop, white fonio (Digitaria exilis).</title>
        <authorList>
            <person name="Bennetzen J.L."/>
            <person name="Chen S."/>
            <person name="Ma X."/>
            <person name="Wang X."/>
            <person name="Yssel A.E.J."/>
            <person name="Chaluvadi S.R."/>
            <person name="Johnson M."/>
            <person name="Gangashetty P."/>
            <person name="Hamidou F."/>
            <person name="Sanogo M.D."/>
            <person name="Zwaenepoel A."/>
            <person name="Wallace J."/>
            <person name="Van De Peer Y."/>
            <person name="Van Deynze A."/>
        </authorList>
    </citation>
    <scope>NUCLEOTIDE SEQUENCE</scope>
    <source>
        <tissue evidence="11">Leaves</tissue>
    </source>
</reference>
<keyword evidence="2" id="KW-0433">Leucine-rich repeat</keyword>
<dbReference type="FunFam" id="1.10.10.10:FF:000322">
    <property type="entry name" value="Probable disease resistance protein At1g63360"/>
    <property type="match status" value="1"/>
</dbReference>
<evidence type="ECO:0000256" key="5">
    <source>
        <dbReference type="ARBA" id="ARBA00022821"/>
    </source>
</evidence>
<dbReference type="Gene3D" id="3.40.50.300">
    <property type="entry name" value="P-loop containing nucleotide triphosphate hydrolases"/>
    <property type="match status" value="1"/>
</dbReference>
<dbReference type="InterPro" id="IPR032675">
    <property type="entry name" value="LRR_dom_sf"/>
</dbReference>
<dbReference type="InterPro" id="IPR002182">
    <property type="entry name" value="NB-ARC"/>
</dbReference>
<gene>
    <name evidence="11" type="ORF">HU200_057256</name>
</gene>
<evidence type="ECO:0000256" key="6">
    <source>
        <dbReference type="ARBA" id="ARBA00022840"/>
    </source>
</evidence>
<dbReference type="SUPFAM" id="SSF52058">
    <property type="entry name" value="L domain-like"/>
    <property type="match status" value="1"/>
</dbReference>
<evidence type="ECO:0000313" key="12">
    <source>
        <dbReference type="Proteomes" id="UP000636709"/>
    </source>
</evidence>
<dbReference type="EMBL" id="JACEFO010002416">
    <property type="protein sequence ID" value="KAF8661147.1"/>
    <property type="molecule type" value="Genomic_DNA"/>
</dbReference>
<dbReference type="PANTHER" id="PTHR36766">
    <property type="entry name" value="PLANT BROAD-SPECTRUM MILDEW RESISTANCE PROTEIN RPW8"/>
    <property type="match status" value="1"/>
</dbReference>
<accession>A0A835E375</accession>
<dbReference type="GO" id="GO:0043531">
    <property type="term" value="F:ADP binding"/>
    <property type="evidence" value="ECO:0007669"/>
    <property type="project" value="InterPro"/>
</dbReference>
<dbReference type="FunFam" id="1.10.8.430:FF:000003">
    <property type="entry name" value="Probable disease resistance protein At5g66910"/>
    <property type="match status" value="1"/>
</dbReference>
<dbReference type="PANTHER" id="PTHR36766:SF55">
    <property type="entry name" value="OS11G0492900 PROTEIN"/>
    <property type="match status" value="1"/>
</dbReference>
<feature type="domain" description="Disease resistance N-terminal" evidence="8">
    <location>
        <begin position="9"/>
        <end position="96"/>
    </location>
</feature>
<evidence type="ECO:0000259" key="8">
    <source>
        <dbReference type="Pfam" id="PF18052"/>
    </source>
</evidence>
<evidence type="ECO:0000259" key="7">
    <source>
        <dbReference type="Pfam" id="PF00931"/>
    </source>
</evidence>
<keyword evidence="5" id="KW-0611">Plant defense</keyword>
<evidence type="ECO:0008006" key="13">
    <source>
        <dbReference type="Google" id="ProtNLM"/>
    </source>
</evidence>
<feature type="domain" description="Disease resistance protein winged helix" evidence="9">
    <location>
        <begin position="408"/>
        <end position="473"/>
    </location>
</feature>
<dbReference type="GO" id="GO:0002758">
    <property type="term" value="P:innate immune response-activating signaling pathway"/>
    <property type="evidence" value="ECO:0007669"/>
    <property type="project" value="UniProtKB-ARBA"/>
</dbReference>
<comment type="caution">
    <text evidence="11">The sequence shown here is derived from an EMBL/GenBank/DDBJ whole genome shotgun (WGS) entry which is preliminary data.</text>
</comment>
<evidence type="ECO:0000313" key="11">
    <source>
        <dbReference type="EMBL" id="KAF8661147.1"/>
    </source>
</evidence>
<dbReference type="InterPro" id="IPR041118">
    <property type="entry name" value="Rx_N"/>
</dbReference>
<sequence length="1015" mass="114853">MAEVLLLPVVRGVVAKAGDVLVKRITGMWGIDGDRERLERRLVYVQSLLADAEAKSETNLAVKAWMKALKAAAYQADDVLDDFQYEALRRETVQSMASKGAKNVLEKIEEPVSEKKKYKLEPRAEVTQVLYRQTHSELDKSSQIFGRDDDREVVVKLLLDQKDQDSVQVLPIIGMGGLGKTTLAKMVYNDTRVQKHFELKLWYCVSENFEANVVVRSVIELATNGRCDLPDNIELLKGRLQEVIGRKRFLLILDDVWNEDHRKWEEDLRSLLCSSIGASGSMIVVTSRLQQVASIMGTLPPYDLQILSEDASWNLFSMKAFSNQGVHEQTELLSIGKRIVSKCKGLPLALNTMGGLLSSKQQVQEWKDIAECNIGDTSRGKDDVVAILKLSYKHLSSEMKQCFAFCAMFPKDYGMEKDKLIQLWMANGFILEEGVMDLTDKGEYIFNELAWRSFLQDVSVNGCKMHDLMHDLATEVTDECASAQDLIQKKVSLMDVHHVQLSSADFEEIGGLLKDTSFLRTLLTQSDHKDLSELKNMRSLRALRCEGSSIIHSQLINTKHLRYLEISSPSIVKLPDSLCMLYNLQSLRLNFCWGLECLPESMATMKKLSHIYLLGTDHLKRMPPNLRLLHNLRTLTKFVADARDGCGIEELKDMRQLGNKLQLCNLSRVKSGSEVNLHEKVNLSELDLCWTPGFGYENNELSDNEEHVLESLKPHDKLRMFRLSGYNGLTIPQWMSDQGRFQCIRELEFYHCKKCKELPIIWLSSSLEKLSLHFVASLTTLCKNIEVEAAGYNLSPQIFPKLRIMELLCLPDLERWAENSAAEPISQVMFPQLQQLTIDGCPKLANLPRSPVLTHLDVSRGSASNPAVIPLGSLPSLVHLGVGALVELLIPAEDQQSQRPLENLRSLEVTSDDSFSTIFNSSKLQPVLRDRVAFLEVLGIYFWNNIVSWPVEELQCLPRLVYLEIKCCNKLEGKGSSLEEILPLPRLKTLRIQGCVCLLEIPRLPASLEKMEIYN</sequence>
<protein>
    <recommendedName>
        <fullName evidence="13">Disease resistance protein RGA3</fullName>
    </recommendedName>
</protein>
<dbReference type="SUPFAM" id="SSF52540">
    <property type="entry name" value="P-loop containing nucleoside triphosphate hydrolases"/>
    <property type="match status" value="1"/>
</dbReference>
<evidence type="ECO:0000259" key="10">
    <source>
        <dbReference type="Pfam" id="PF25019"/>
    </source>
</evidence>
<dbReference type="Proteomes" id="UP000636709">
    <property type="component" value="Unassembled WGS sequence"/>
</dbReference>
<dbReference type="GO" id="GO:0005524">
    <property type="term" value="F:ATP binding"/>
    <property type="evidence" value="ECO:0007669"/>
    <property type="project" value="UniProtKB-KW"/>
</dbReference>
<evidence type="ECO:0000256" key="2">
    <source>
        <dbReference type="ARBA" id="ARBA00022614"/>
    </source>
</evidence>
<dbReference type="Gene3D" id="1.10.8.430">
    <property type="entry name" value="Helical domain of apoptotic protease-activating factors"/>
    <property type="match status" value="1"/>
</dbReference>
<dbReference type="InterPro" id="IPR058922">
    <property type="entry name" value="WHD_DRP"/>
</dbReference>
<dbReference type="Pfam" id="PF25019">
    <property type="entry name" value="LRR_R13L1-DRL21"/>
    <property type="match status" value="1"/>
</dbReference>
<name>A0A835E375_9POAL</name>
<keyword evidence="3" id="KW-0677">Repeat</keyword>
<keyword evidence="4" id="KW-0547">Nucleotide-binding</keyword>
<evidence type="ECO:0000259" key="9">
    <source>
        <dbReference type="Pfam" id="PF23559"/>
    </source>
</evidence>
<dbReference type="InterPro" id="IPR036388">
    <property type="entry name" value="WH-like_DNA-bd_sf"/>
</dbReference>
<proteinExistence type="inferred from homology"/>
<evidence type="ECO:0000256" key="4">
    <source>
        <dbReference type="ARBA" id="ARBA00022741"/>
    </source>
</evidence>
<dbReference type="PRINTS" id="PR00364">
    <property type="entry name" value="DISEASERSIST"/>
</dbReference>
<dbReference type="AlphaFoldDB" id="A0A835E375"/>
<evidence type="ECO:0000256" key="3">
    <source>
        <dbReference type="ARBA" id="ARBA00022737"/>
    </source>
</evidence>
<dbReference type="OrthoDB" id="774413at2759"/>
<evidence type="ECO:0000256" key="1">
    <source>
        <dbReference type="ARBA" id="ARBA00008894"/>
    </source>
</evidence>
<dbReference type="Pfam" id="PF18052">
    <property type="entry name" value="Rx_N"/>
    <property type="match status" value="1"/>
</dbReference>
<dbReference type="GO" id="GO:0009626">
    <property type="term" value="P:plant-type hypersensitive response"/>
    <property type="evidence" value="ECO:0007669"/>
    <property type="project" value="UniProtKB-ARBA"/>
</dbReference>
<dbReference type="InterPro" id="IPR056789">
    <property type="entry name" value="LRR_R13L1-DRL21"/>
</dbReference>
<dbReference type="GO" id="GO:0042742">
    <property type="term" value="P:defense response to bacterium"/>
    <property type="evidence" value="ECO:0007669"/>
    <property type="project" value="UniProtKB-ARBA"/>
</dbReference>
<feature type="domain" description="NB-ARC" evidence="7">
    <location>
        <begin position="154"/>
        <end position="323"/>
    </location>
</feature>
<dbReference type="Gene3D" id="1.10.10.10">
    <property type="entry name" value="Winged helix-like DNA-binding domain superfamily/Winged helix DNA-binding domain"/>
    <property type="match status" value="1"/>
</dbReference>
<organism evidence="11 12">
    <name type="scientific">Digitaria exilis</name>
    <dbReference type="NCBI Taxonomy" id="1010633"/>
    <lineage>
        <taxon>Eukaryota</taxon>
        <taxon>Viridiplantae</taxon>
        <taxon>Streptophyta</taxon>
        <taxon>Embryophyta</taxon>
        <taxon>Tracheophyta</taxon>
        <taxon>Spermatophyta</taxon>
        <taxon>Magnoliopsida</taxon>
        <taxon>Liliopsida</taxon>
        <taxon>Poales</taxon>
        <taxon>Poaceae</taxon>
        <taxon>PACMAD clade</taxon>
        <taxon>Panicoideae</taxon>
        <taxon>Panicodae</taxon>
        <taxon>Paniceae</taxon>
        <taxon>Anthephorinae</taxon>
        <taxon>Digitaria</taxon>
    </lineage>
</organism>
<keyword evidence="6" id="KW-0067">ATP-binding</keyword>
<keyword evidence="12" id="KW-1185">Reference proteome</keyword>
<dbReference type="Gene3D" id="3.80.10.10">
    <property type="entry name" value="Ribonuclease Inhibitor"/>
    <property type="match status" value="2"/>
</dbReference>
<dbReference type="InterPro" id="IPR027417">
    <property type="entry name" value="P-loop_NTPase"/>
</dbReference>
<dbReference type="Gene3D" id="1.20.5.4130">
    <property type="match status" value="1"/>
</dbReference>
<dbReference type="Pfam" id="PF00931">
    <property type="entry name" value="NB-ARC"/>
    <property type="match status" value="1"/>
</dbReference>
<dbReference type="InterPro" id="IPR042197">
    <property type="entry name" value="Apaf_helical"/>
</dbReference>
<comment type="similarity">
    <text evidence="1">Belongs to the disease resistance NB-LRR family.</text>
</comment>